<dbReference type="Proteomes" id="UP000789396">
    <property type="component" value="Unassembled WGS sequence"/>
</dbReference>
<feature type="non-terminal residue" evidence="1">
    <location>
        <position position="1"/>
    </location>
</feature>
<name>A0A9N9JTP2_9GLOM</name>
<sequence length="249" mass="29995">SSSTQLQEPNDLYDSDNYDNISLANPYKDYEDTEPKDVDMDEIKLWKHTHYRKYLNYALPLLPYYCREPFILFWNEICKIKKDIYRLKLDQYKLKEKKKIKPNYRCKYPNFQLPNKKMDFNKEAETRALEYTKKYYDELEAMYEKRYINHAFKVEKFVNKISGAHIPYTRKLTFNLNATAHFKKLEQTFVDLYVEGMAVLENALLYEYETKADKFDKENEPQDPTLDQAITNRIQAAVNKELKKFNVKS</sequence>
<reference evidence="1" key="1">
    <citation type="submission" date="2021-06" db="EMBL/GenBank/DDBJ databases">
        <authorList>
            <person name="Kallberg Y."/>
            <person name="Tangrot J."/>
            <person name="Rosling A."/>
        </authorList>
    </citation>
    <scope>NUCLEOTIDE SEQUENCE</scope>
    <source>
        <strain evidence="1">IN212</strain>
    </source>
</reference>
<gene>
    <name evidence="1" type="ORF">RFULGI_LOCUS16944</name>
</gene>
<proteinExistence type="predicted"/>
<comment type="caution">
    <text evidence="1">The sequence shown here is derived from an EMBL/GenBank/DDBJ whole genome shotgun (WGS) entry which is preliminary data.</text>
</comment>
<dbReference type="EMBL" id="CAJVPZ010063271">
    <property type="protein sequence ID" value="CAG8793090.1"/>
    <property type="molecule type" value="Genomic_DNA"/>
</dbReference>
<evidence type="ECO:0000313" key="1">
    <source>
        <dbReference type="EMBL" id="CAG8793090.1"/>
    </source>
</evidence>
<dbReference type="AlphaFoldDB" id="A0A9N9JTP2"/>
<protein>
    <submittedName>
        <fullName evidence="1">376_t:CDS:1</fullName>
    </submittedName>
</protein>
<keyword evidence="2" id="KW-1185">Reference proteome</keyword>
<feature type="non-terminal residue" evidence="1">
    <location>
        <position position="249"/>
    </location>
</feature>
<evidence type="ECO:0000313" key="2">
    <source>
        <dbReference type="Proteomes" id="UP000789396"/>
    </source>
</evidence>
<accession>A0A9N9JTP2</accession>
<organism evidence="1 2">
    <name type="scientific">Racocetra fulgida</name>
    <dbReference type="NCBI Taxonomy" id="60492"/>
    <lineage>
        <taxon>Eukaryota</taxon>
        <taxon>Fungi</taxon>
        <taxon>Fungi incertae sedis</taxon>
        <taxon>Mucoromycota</taxon>
        <taxon>Glomeromycotina</taxon>
        <taxon>Glomeromycetes</taxon>
        <taxon>Diversisporales</taxon>
        <taxon>Gigasporaceae</taxon>
        <taxon>Racocetra</taxon>
    </lineage>
</organism>